<dbReference type="Pfam" id="PF17164">
    <property type="entry name" value="DUF5122"/>
    <property type="match status" value="5"/>
</dbReference>
<dbReference type="Gene3D" id="2.80.10.50">
    <property type="match status" value="3"/>
</dbReference>
<proteinExistence type="predicted"/>
<dbReference type="InterPro" id="IPR013431">
    <property type="entry name" value="Delta_60_rpt"/>
</dbReference>
<dbReference type="NCBIfam" id="TIGR02608">
    <property type="entry name" value="delta_60_rpt"/>
    <property type="match status" value="6"/>
</dbReference>
<evidence type="ECO:0000313" key="1">
    <source>
        <dbReference type="EMBL" id="MCY0108476.1"/>
    </source>
</evidence>
<dbReference type="RefSeq" id="WP_267798914.1">
    <property type="nucleotide sequence ID" value="NZ_JANIGP010000004.1"/>
</dbReference>
<organism evidence="1 2">
    <name type="scientific">Pseudomonas monsensis</name>
    <dbReference type="NCBI Taxonomy" id="2745509"/>
    <lineage>
        <taxon>Bacteria</taxon>
        <taxon>Pseudomonadati</taxon>
        <taxon>Pseudomonadota</taxon>
        <taxon>Gammaproteobacteria</taxon>
        <taxon>Pseudomonadales</taxon>
        <taxon>Pseudomonadaceae</taxon>
        <taxon>Pseudomonas</taxon>
    </lineage>
</organism>
<name>A0ABT3YSK9_9PSED</name>
<accession>A0ABT3YSK9</accession>
<dbReference type="Proteomes" id="UP001207830">
    <property type="component" value="Unassembled WGS sequence"/>
</dbReference>
<comment type="caution">
    <text evidence="1">The sequence shown here is derived from an EMBL/GenBank/DDBJ whole genome shotgun (WGS) entry which is preliminary data.</text>
</comment>
<gene>
    <name evidence="1" type="ORF">NQF78_09145</name>
</gene>
<protein>
    <recommendedName>
        <fullName evidence="3">Delta-60 repeat domain-containing protein</fullName>
    </recommendedName>
</protein>
<evidence type="ECO:0008006" key="3">
    <source>
        <dbReference type="Google" id="ProtNLM"/>
    </source>
</evidence>
<keyword evidence="2" id="KW-1185">Reference proteome</keyword>
<dbReference type="EMBL" id="JANIGP010000004">
    <property type="protein sequence ID" value="MCY0108476.1"/>
    <property type="molecule type" value="Genomic_DNA"/>
</dbReference>
<sequence>MDHSNRQAPKAGTLDEDFADAGVFRLTLPALGRQSHVGGISSDSTSTRLYFAGQAGSGVADQAYVLGCLMLDGKLDPTFGNEGIASGAFTVRTESKGRSVICLSDGKKLLLGTVAESRPALARFTSAGVLDSTFGDQGYVILRLPAGAEEQTAKAASGSEQASSGSIVSLNDGKILVVYTYAITHGEDTQAFLYLLNSDGSLDTSFNNKGYVQVLYPGAAPADVKVRNGLIDQDGKLVICGALAPRSGTSAALFARYLRDGSLDPQFGNNGFVIEPMSGSPVLECVIQQPNKRLLGIGKTGTEGLLISLEPDGEYNIQFNRGKPLLTRLEYASTYWSSGVMQPDGKIVLVGKYQQSDQPSPAVIGRMLSDGSFDSTFGNAGWVGTPFTGALSFDSLALQADGKIVVAGTYLKDSTNQGWVLRYHGRD</sequence>
<evidence type="ECO:0000313" key="2">
    <source>
        <dbReference type="Proteomes" id="UP001207830"/>
    </source>
</evidence>
<reference evidence="1 2" key="1">
    <citation type="submission" date="2022-07" db="EMBL/GenBank/DDBJ databases">
        <title>Characterization of plant growth promoting rhizobacteria (PGPR) for use as bioinoculants in agriculture.</title>
        <authorList>
            <person name="Hassen A.I."/>
            <person name="Pierneef R."/>
        </authorList>
    </citation>
    <scope>NUCLEOTIDE SEQUENCE [LARGE SCALE GENOMIC DNA]</scope>
    <source>
        <strain evidence="1 2">SARCC-3054</strain>
    </source>
</reference>